<gene>
    <name evidence="2" type="ORF">G9U52_22670</name>
</gene>
<feature type="domain" description="PPM-type phosphatase" evidence="1">
    <location>
        <begin position="1"/>
        <end position="267"/>
    </location>
</feature>
<protein>
    <submittedName>
        <fullName evidence="2">Protein phosphatase 2C family protein</fullName>
    </submittedName>
</protein>
<sequence length="267" mass="30142">MEVQTFMRKCPFKQESEDAYVVNESANIFGIFDGVTPMITYQDESGHNGAYIAANLFKNHFEEVIGSVDLSFELDRANRSLYERMRAANVDTTSRHGLWSTCAAVVRIGEEQVFYAQLGDCIVAAQDKNGQIKVLTADQVKGNADRAVAKRAADRIRGIFVPDESYFDEGFNRMAYSRWMANTPEGYGVANGVQDMVHYIQSGLIAKESLKHVLVVSDGMFEDENELDNIFRMVLDIGLEQFMSNREEMELQKNLRPDDKTGILISF</sequence>
<dbReference type="RefSeq" id="WP_166152933.1">
    <property type="nucleotide sequence ID" value="NZ_JAAOIW010000009.1"/>
</dbReference>
<evidence type="ECO:0000259" key="1">
    <source>
        <dbReference type="PROSITE" id="PS51746"/>
    </source>
</evidence>
<organism evidence="2 3">
    <name type="scientific">Paenibacillus agricola</name>
    <dbReference type="NCBI Taxonomy" id="2716264"/>
    <lineage>
        <taxon>Bacteria</taxon>
        <taxon>Bacillati</taxon>
        <taxon>Bacillota</taxon>
        <taxon>Bacilli</taxon>
        <taxon>Bacillales</taxon>
        <taxon>Paenibacillaceae</taxon>
        <taxon>Paenibacillus</taxon>
    </lineage>
</organism>
<dbReference type="InterPro" id="IPR001932">
    <property type="entry name" value="PPM-type_phosphatase-like_dom"/>
</dbReference>
<dbReference type="InterPro" id="IPR036457">
    <property type="entry name" value="PPM-type-like_dom_sf"/>
</dbReference>
<evidence type="ECO:0000313" key="3">
    <source>
        <dbReference type="Proteomes" id="UP001165962"/>
    </source>
</evidence>
<comment type="caution">
    <text evidence="2">The sequence shown here is derived from an EMBL/GenBank/DDBJ whole genome shotgun (WGS) entry which is preliminary data.</text>
</comment>
<dbReference type="Gene3D" id="3.60.40.10">
    <property type="entry name" value="PPM-type phosphatase domain"/>
    <property type="match status" value="1"/>
</dbReference>
<name>A0ABX0JFK0_9BACL</name>
<dbReference type="EMBL" id="JAAOIW010000009">
    <property type="protein sequence ID" value="NHN32636.1"/>
    <property type="molecule type" value="Genomic_DNA"/>
</dbReference>
<dbReference type="PROSITE" id="PS51746">
    <property type="entry name" value="PPM_2"/>
    <property type="match status" value="1"/>
</dbReference>
<proteinExistence type="predicted"/>
<accession>A0ABX0JFK0</accession>
<keyword evidence="3" id="KW-1185">Reference proteome</keyword>
<dbReference type="Proteomes" id="UP001165962">
    <property type="component" value="Unassembled WGS sequence"/>
</dbReference>
<evidence type="ECO:0000313" key="2">
    <source>
        <dbReference type="EMBL" id="NHN32636.1"/>
    </source>
</evidence>
<dbReference type="Pfam" id="PF13672">
    <property type="entry name" value="PP2C_2"/>
    <property type="match status" value="1"/>
</dbReference>
<dbReference type="SUPFAM" id="SSF81606">
    <property type="entry name" value="PP2C-like"/>
    <property type="match status" value="1"/>
</dbReference>
<reference evidence="2" key="1">
    <citation type="submission" date="2020-03" db="EMBL/GenBank/DDBJ databases">
        <title>Draft sequencing of Paenibacilllus sp. S3N08.</title>
        <authorList>
            <person name="Kim D.-U."/>
        </authorList>
    </citation>
    <scope>NUCLEOTIDE SEQUENCE</scope>
    <source>
        <strain evidence="2">S3N08</strain>
    </source>
</reference>